<dbReference type="SUPFAM" id="SSF55469">
    <property type="entry name" value="FMN-dependent nitroreductase-like"/>
    <property type="match status" value="1"/>
</dbReference>
<evidence type="ECO:0000313" key="5">
    <source>
        <dbReference type="Proteomes" id="UP000199230"/>
    </source>
</evidence>
<organism evidence="4 5">
    <name type="scientific">Tindallia californiensis</name>
    <dbReference type="NCBI Taxonomy" id="159292"/>
    <lineage>
        <taxon>Bacteria</taxon>
        <taxon>Bacillati</taxon>
        <taxon>Bacillota</taxon>
        <taxon>Clostridia</taxon>
        <taxon>Peptostreptococcales</taxon>
        <taxon>Tindalliaceae</taxon>
        <taxon>Tindallia</taxon>
    </lineage>
</organism>
<evidence type="ECO:0000313" key="4">
    <source>
        <dbReference type="EMBL" id="SDY44274.1"/>
    </source>
</evidence>
<dbReference type="InterPro" id="IPR029479">
    <property type="entry name" value="Nitroreductase"/>
</dbReference>
<dbReference type="PANTHER" id="PTHR43673:SF10">
    <property type="entry name" value="NADH DEHYDROGENASE_NAD(P)H NITROREDUCTASE XCC3605-RELATED"/>
    <property type="match status" value="1"/>
</dbReference>
<dbReference type="AlphaFoldDB" id="A0A1H3JYE3"/>
<accession>A0A1H3JYE3</accession>
<evidence type="ECO:0000256" key="1">
    <source>
        <dbReference type="ARBA" id="ARBA00007118"/>
    </source>
</evidence>
<dbReference type="RefSeq" id="WP_093310872.1">
    <property type="nucleotide sequence ID" value="NZ_FNPV01000002.1"/>
</dbReference>
<evidence type="ECO:0000259" key="3">
    <source>
        <dbReference type="Pfam" id="PF00881"/>
    </source>
</evidence>
<dbReference type="GO" id="GO:0016491">
    <property type="term" value="F:oxidoreductase activity"/>
    <property type="evidence" value="ECO:0007669"/>
    <property type="project" value="UniProtKB-KW"/>
</dbReference>
<dbReference type="InterPro" id="IPR000415">
    <property type="entry name" value="Nitroreductase-like"/>
</dbReference>
<feature type="domain" description="Nitroreductase" evidence="3">
    <location>
        <begin position="15"/>
        <end position="65"/>
    </location>
</feature>
<dbReference type="OrthoDB" id="9812105at2"/>
<comment type="similarity">
    <text evidence="1">Belongs to the nitroreductase family.</text>
</comment>
<dbReference type="Proteomes" id="UP000199230">
    <property type="component" value="Unassembled WGS sequence"/>
</dbReference>
<keyword evidence="2" id="KW-0560">Oxidoreductase</keyword>
<gene>
    <name evidence="4" type="ORF">SAMN05192546_102137</name>
</gene>
<dbReference type="EMBL" id="FNPV01000002">
    <property type="protein sequence ID" value="SDY44274.1"/>
    <property type="molecule type" value="Genomic_DNA"/>
</dbReference>
<keyword evidence="5" id="KW-1185">Reference proteome</keyword>
<dbReference type="CDD" id="cd02062">
    <property type="entry name" value="Nitro_FMN_reductase"/>
    <property type="match status" value="1"/>
</dbReference>
<dbReference type="Gene3D" id="3.40.109.10">
    <property type="entry name" value="NADH Oxidase"/>
    <property type="match status" value="1"/>
</dbReference>
<dbReference type="PANTHER" id="PTHR43673">
    <property type="entry name" value="NAD(P)H NITROREDUCTASE YDGI-RELATED"/>
    <property type="match status" value="1"/>
</dbReference>
<dbReference type="Pfam" id="PF00881">
    <property type="entry name" value="Nitroreductase"/>
    <property type="match status" value="1"/>
</dbReference>
<sequence>MSINAEKTSFLKDIRSIRSYKNDPIEKEILMDLVDSARMAPTARNIQPWEFVVVTDKNILKRLSEVHSNGGFLKDAPACIVVLCKKDTEYYIEDGSAATQNIIVAARVYGLKSCWIGGCKGPFYENDDIPMCEGEPCQILPLYDDLCSQLKEIVKAPADLEVISIVSLGYSDESFVAPKRPLSEVMHWDVFNNK</sequence>
<evidence type="ECO:0000256" key="2">
    <source>
        <dbReference type="ARBA" id="ARBA00023002"/>
    </source>
</evidence>
<dbReference type="STRING" id="159292.SAMN05192546_102137"/>
<name>A0A1H3JYE3_9FIRM</name>
<protein>
    <submittedName>
        <fullName evidence="4">Nitroreductase</fullName>
    </submittedName>
</protein>
<proteinExistence type="inferred from homology"/>
<reference evidence="4 5" key="1">
    <citation type="submission" date="2016-10" db="EMBL/GenBank/DDBJ databases">
        <authorList>
            <person name="de Groot N.N."/>
        </authorList>
    </citation>
    <scope>NUCLEOTIDE SEQUENCE [LARGE SCALE GENOMIC DNA]</scope>
    <source>
        <strain evidence="4 5">APO</strain>
    </source>
</reference>